<gene>
    <name evidence="1" type="ORF">RPERSI_LOCUS1355</name>
</gene>
<organism evidence="1 2">
    <name type="scientific">Racocetra persica</name>
    <dbReference type="NCBI Taxonomy" id="160502"/>
    <lineage>
        <taxon>Eukaryota</taxon>
        <taxon>Fungi</taxon>
        <taxon>Fungi incertae sedis</taxon>
        <taxon>Mucoromycota</taxon>
        <taxon>Glomeromycotina</taxon>
        <taxon>Glomeromycetes</taxon>
        <taxon>Diversisporales</taxon>
        <taxon>Gigasporaceae</taxon>
        <taxon>Racocetra</taxon>
    </lineage>
</organism>
<protein>
    <submittedName>
        <fullName evidence="1">15882_t:CDS:1</fullName>
    </submittedName>
</protein>
<accession>A0ACA9KTA2</accession>
<dbReference type="EMBL" id="CAJVQC010001219">
    <property type="protein sequence ID" value="CAG8490164.1"/>
    <property type="molecule type" value="Genomic_DNA"/>
</dbReference>
<reference evidence="1" key="1">
    <citation type="submission" date="2021-06" db="EMBL/GenBank/DDBJ databases">
        <authorList>
            <person name="Kallberg Y."/>
            <person name="Tangrot J."/>
            <person name="Rosling A."/>
        </authorList>
    </citation>
    <scope>NUCLEOTIDE SEQUENCE</scope>
    <source>
        <strain evidence="1">MA461A</strain>
    </source>
</reference>
<dbReference type="Proteomes" id="UP000789920">
    <property type="component" value="Unassembled WGS sequence"/>
</dbReference>
<name>A0ACA9KTA2_9GLOM</name>
<evidence type="ECO:0000313" key="2">
    <source>
        <dbReference type="Proteomes" id="UP000789920"/>
    </source>
</evidence>
<comment type="caution">
    <text evidence="1">The sequence shown here is derived from an EMBL/GenBank/DDBJ whole genome shotgun (WGS) entry which is preliminary data.</text>
</comment>
<evidence type="ECO:0000313" key="1">
    <source>
        <dbReference type="EMBL" id="CAG8490164.1"/>
    </source>
</evidence>
<sequence>MSDFTLKEDWFHSDLLKIFALNILKNSQEMCPKCLVQPEIRVDEIEIIRKHTAQSLFESSTSFTTDLNELNNQISFSKKKYNESIHEVLIHYYDLKEALSKEYILAPVLSFIIKDIIDHFVKIKSSDEEIRLEKKKEFKAIFNSWGTFFDKSFAETKKKNSNEEEEDYLLDDSYDTSDSFIDDDDETDYIDDEYDI</sequence>
<keyword evidence="2" id="KW-1185">Reference proteome</keyword>
<proteinExistence type="predicted"/>